<name>A0A9P8RX53_9EUKA</name>
<keyword evidence="4" id="KW-1185">Reference proteome</keyword>
<dbReference type="GO" id="GO:0005524">
    <property type="term" value="F:ATP binding"/>
    <property type="evidence" value="ECO:0007669"/>
    <property type="project" value="InterPro"/>
</dbReference>
<comment type="caution">
    <text evidence="3">The sequence shown here is derived from an EMBL/GenBank/DDBJ whole genome shotgun (WGS) entry which is preliminary data.</text>
</comment>
<dbReference type="KEGG" id="ssao:94298778"/>
<dbReference type="Proteomes" id="UP000018208">
    <property type="component" value="Unassembled WGS sequence"/>
</dbReference>
<dbReference type="InterPro" id="IPR049730">
    <property type="entry name" value="SNF2/RAD54-like_C"/>
</dbReference>
<dbReference type="PROSITE" id="PS51194">
    <property type="entry name" value="HELICASE_CTER"/>
    <property type="match status" value="1"/>
</dbReference>
<reference evidence="3 4" key="1">
    <citation type="journal article" date="2014" name="PLoS Genet.">
        <title>The Genome of Spironucleus salmonicida Highlights a Fish Pathogen Adapted to Fluctuating Environments.</title>
        <authorList>
            <person name="Xu F."/>
            <person name="Jerlstrom-Hultqvist J."/>
            <person name="Einarsson E."/>
            <person name="Astvaldsson A."/>
            <person name="Svard S.G."/>
            <person name="Andersson J.O."/>
        </authorList>
    </citation>
    <scope>NUCLEOTIDE SEQUENCE [LARGE SCALE GENOMIC DNA]</scope>
    <source>
        <strain evidence="3 4">ATCC 50377</strain>
    </source>
</reference>
<dbReference type="GO" id="GO:0016787">
    <property type="term" value="F:hydrolase activity"/>
    <property type="evidence" value="ECO:0007669"/>
    <property type="project" value="UniProtKB-KW"/>
</dbReference>
<dbReference type="OrthoDB" id="448448at2759"/>
<dbReference type="CDD" id="cd18793">
    <property type="entry name" value="SF2_C_SNF"/>
    <property type="match status" value="1"/>
</dbReference>
<keyword evidence="3" id="KW-0067">ATP-binding</keyword>
<feature type="domain" description="Helicase C-terminal" evidence="2">
    <location>
        <begin position="507"/>
        <end position="651"/>
    </location>
</feature>
<sequence length="674" mass="78424">MTFFIIGILFHSIATISFIYSIQDYSLNMNAYINYFQFLYYSIKTLYYYYTIQLVIQIKMNNNTKIRIKEKKYHSIQQPDIQPQLSLVQRQKIRILLKPAPQIQSPDIIIKKYKQFYKITFTFSTTIIAQFTQVEGFPQHFYLPVCFQSLVDQRVPGFQIQGNNSIFEYQIQFQNAQKFNQLQLKTTLENQYGFFQIQYQLEPISLILRDIEQFQNKNQSPQRTTLIFDFPLFPHQQLGLDQARKFEKFAFLDSPGLGKSLPSLIFLLDFQKPILIIAPFIVHQNWVKTIKQLGIDFVEMSKKKTEINSFYALQKQQKYSLMDYSQIHKTNNFIQLFNNSALQKVILLLTFTEFQKIINDGLNLKLTSLLIDEFHEYKDITAKRTQLLVNFCNQITNVAILTATPALNNSTELYSILRILGLNVTMKAFQDRYAITENTKKYQKIIAHKNVKELSQILKIFSIRRSYDLLPIPAVKRVKFQIMIPKTNQLSTPSCPALLQLASTLPKLPFFLNFYKNFNHKSVVFFSSIQVADALQSICPKIDGRTSIQERKTLIRQFQDDEIQKIALSMECANLGFDLSNCGICFFLQLCWTAAGIVQAEGRIRRVSSKFRQILSVFVDGGSEVENQILNVIQKKGDLFEAIYGEEKIELSEVFGVESIETWIGQNMVKVDDM</sequence>
<proteinExistence type="predicted"/>
<keyword evidence="1" id="KW-0378">Hydrolase</keyword>
<dbReference type="GO" id="GO:0004386">
    <property type="term" value="F:helicase activity"/>
    <property type="evidence" value="ECO:0007669"/>
    <property type="project" value="UniProtKB-KW"/>
</dbReference>
<accession>A0A9P8RX53</accession>
<dbReference type="PANTHER" id="PTHR45766">
    <property type="entry name" value="DNA ANNEALING HELICASE AND ENDONUCLEASE ZRANB3 FAMILY MEMBER"/>
    <property type="match status" value="1"/>
</dbReference>
<dbReference type="AlphaFoldDB" id="A0A9P8RX53"/>
<gene>
    <name evidence="3" type="ORF">SS50377_24755</name>
</gene>
<dbReference type="RefSeq" id="XP_067763417.1">
    <property type="nucleotide sequence ID" value="XM_067908596.1"/>
</dbReference>
<organism evidence="3 4">
    <name type="scientific">Spironucleus salmonicida</name>
    <dbReference type="NCBI Taxonomy" id="348837"/>
    <lineage>
        <taxon>Eukaryota</taxon>
        <taxon>Metamonada</taxon>
        <taxon>Diplomonadida</taxon>
        <taxon>Hexamitidae</taxon>
        <taxon>Hexamitinae</taxon>
        <taxon>Spironucleus</taxon>
    </lineage>
</organism>
<dbReference type="GeneID" id="94298778"/>
<dbReference type="InterPro" id="IPR000330">
    <property type="entry name" value="SNF2_N"/>
</dbReference>
<dbReference type="SUPFAM" id="SSF52540">
    <property type="entry name" value="P-loop containing nucleoside triphosphate hydrolases"/>
    <property type="match status" value="2"/>
</dbReference>
<dbReference type="InterPro" id="IPR038718">
    <property type="entry name" value="SNF2-like_sf"/>
</dbReference>
<dbReference type="Pfam" id="PF00176">
    <property type="entry name" value="SNF2-rel_dom"/>
    <property type="match status" value="1"/>
</dbReference>
<dbReference type="PANTHER" id="PTHR45766:SF6">
    <property type="entry name" value="SWI_SNF-RELATED MATRIX-ASSOCIATED ACTIN-DEPENDENT REGULATOR OF CHROMATIN SUBFAMILY A-LIKE PROTEIN 1"/>
    <property type="match status" value="1"/>
</dbReference>
<dbReference type="InterPro" id="IPR001650">
    <property type="entry name" value="Helicase_C-like"/>
</dbReference>
<dbReference type="Pfam" id="PF00271">
    <property type="entry name" value="Helicase_C"/>
    <property type="match status" value="1"/>
</dbReference>
<evidence type="ECO:0000259" key="2">
    <source>
        <dbReference type="PROSITE" id="PS51194"/>
    </source>
</evidence>
<protein>
    <submittedName>
        <fullName evidence="3">SNF2 family N-terminal and Helicase conserved C-terminal domain-containing protein</fullName>
    </submittedName>
</protein>
<dbReference type="InterPro" id="IPR014001">
    <property type="entry name" value="Helicase_ATP-bd"/>
</dbReference>
<keyword evidence="3" id="KW-0347">Helicase</keyword>
<dbReference type="InterPro" id="IPR027417">
    <property type="entry name" value="P-loop_NTPase"/>
</dbReference>
<dbReference type="Gene3D" id="3.40.50.10810">
    <property type="entry name" value="Tandem AAA-ATPase domain"/>
    <property type="match status" value="1"/>
</dbReference>
<dbReference type="EMBL" id="AUWU02000005">
    <property type="protein sequence ID" value="KAH0572644.1"/>
    <property type="molecule type" value="Genomic_DNA"/>
</dbReference>
<dbReference type="Gene3D" id="3.40.50.300">
    <property type="entry name" value="P-loop containing nucleotide triphosphate hydrolases"/>
    <property type="match status" value="1"/>
</dbReference>
<evidence type="ECO:0000313" key="4">
    <source>
        <dbReference type="Proteomes" id="UP000018208"/>
    </source>
</evidence>
<dbReference type="SMART" id="SM00487">
    <property type="entry name" value="DEXDc"/>
    <property type="match status" value="1"/>
</dbReference>
<evidence type="ECO:0000256" key="1">
    <source>
        <dbReference type="ARBA" id="ARBA00022801"/>
    </source>
</evidence>
<keyword evidence="3" id="KW-0547">Nucleotide-binding</keyword>
<dbReference type="SMART" id="SM00490">
    <property type="entry name" value="HELICc"/>
    <property type="match status" value="1"/>
</dbReference>
<evidence type="ECO:0000313" key="3">
    <source>
        <dbReference type="EMBL" id="KAH0572644.1"/>
    </source>
</evidence>